<reference evidence="1 2" key="1">
    <citation type="submission" date="2023-04" db="EMBL/GenBank/DDBJ databases">
        <title>YMD61, complete Genome.</title>
        <authorList>
            <person name="Zhang J."/>
        </authorList>
    </citation>
    <scope>NUCLEOTIDE SEQUENCE [LARGE SCALE GENOMIC DNA]</scope>
    <source>
        <strain evidence="1 2">YMD61</strain>
    </source>
</reference>
<dbReference type="InterPro" id="IPR010323">
    <property type="entry name" value="DUF924"/>
</dbReference>
<dbReference type="Gene3D" id="1.25.40.10">
    <property type="entry name" value="Tetratricopeptide repeat domain"/>
    <property type="match status" value="1"/>
</dbReference>
<evidence type="ECO:0000313" key="1">
    <source>
        <dbReference type="EMBL" id="WGV16887.1"/>
    </source>
</evidence>
<dbReference type="RefSeq" id="WP_281467681.1">
    <property type="nucleotide sequence ID" value="NZ_CP124535.1"/>
</dbReference>
<dbReference type="InterPro" id="IPR011990">
    <property type="entry name" value="TPR-like_helical_dom_sf"/>
</dbReference>
<accession>A0ABY8Q9E7</accession>
<protein>
    <submittedName>
        <fullName evidence="1">DUF924 family protein</fullName>
    </submittedName>
</protein>
<dbReference type="Gene3D" id="1.20.58.320">
    <property type="entry name" value="TPR-like"/>
    <property type="match status" value="1"/>
</dbReference>
<name>A0ABY8Q9E7_9RHOB</name>
<dbReference type="SUPFAM" id="SSF48452">
    <property type="entry name" value="TPR-like"/>
    <property type="match status" value="1"/>
</dbReference>
<dbReference type="Proteomes" id="UP001230978">
    <property type="component" value="Chromosome"/>
</dbReference>
<organism evidence="1 2">
    <name type="scientific">Fuscovulum ytuae</name>
    <dbReference type="NCBI Taxonomy" id="3042299"/>
    <lineage>
        <taxon>Bacteria</taxon>
        <taxon>Pseudomonadati</taxon>
        <taxon>Pseudomonadota</taxon>
        <taxon>Alphaproteobacteria</taxon>
        <taxon>Rhodobacterales</taxon>
        <taxon>Paracoccaceae</taxon>
        <taxon>Fuscovulum</taxon>
    </lineage>
</organism>
<sequence>MSDPVELLDFWLGEIGPEGWYAGGDEIDTICRERFEDLWQAARNGHLDHWIDGTAPTLAFVILTDQLPRNMFRGKAASFATDSRALAAARRAVEMGWDMGAPEPERQFFYMPFEHSEDPVDQSLAVKLMEERLPSDPDMALHARVHQYVIARFGRFPGRNQTMGRFSTPEEQDWLDSGGYGAEVRRMKDGMDSHASGA</sequence>
<evidence type="ECO:0000313" key="2">
    <source>
        <dbReference type="Proteomes" id="UP001230978"/>
    </source>
</evidence>
<proteinExistence type="predicted"/>
<dbReference type="EMBL" id="CP124535">
    <property type="protein sequence ID" value="WGV16887.1"/>
    <property type="molecule type" value="Genomic_DNA"/>
</dbReference>
<gene>
    <name evidence="1" type="ORF">QF092_03485</name>
</gene>
<dbReference type="Pfam" id="PF06041">
    <property type="entry name" value="DUF924"/>
    <property type="match status" value="1"/>
</dbReference>
<keyword evidence="2" id="KW-1185">Reference proteome</keyword>